<keyword evidence="3 6" id="KW-0812">Transmembrane</keyword>
<feature type="transmembrane region" description="Helical" evidence="6">
    <location>
        <begin position="20"/>
        <end position="45"/>
    </location>
</feature>
<evidence type="ECO:0000256" key="2">
    <source>
        <dbReference type="ARBA" id="ARBA00022448"/>
    </source>
</evidence>
<name>A0A291C172_BROTH</name>
<dbReference type="InterPro" id="IPR011701">
    <property type="entry name" value="MFS"/>
</dbReference>
<dbReference type="OrthoDB" id="9815356at2"/>
<dbReference type="Gene3D" id="1.20.1250.20">
    <property type="entry name" value="MFS general substrate transporter like domains"/>
    <property type="match status" value="1"/>
</dbReference>
<feature type="domain" description="Major facilitator superfamily (MFS) profile" evidence="7">
    <location>
        <begin position="1"/>
        <end position="371"/>
    </location>
</feature>
<dbReference type="PANTHER" id="PTHR42910:SF1">
    <property type="entry name" value="MAJOR FACILITATOR SUPERFAMILY (MFS) PROFILE DOMAIN-CONTAINING PROTEIN"/>
    <property type="match status" value="1"/>
</dbReference>
<proteinExistence type="predicted"/>
<feature type="transmembrane region" description="Helical" evidence="6">
    <location>
        <begin position="114"/>
        <end position="133"/>
    </location>
</feature>
<dbReference type="EMBL" id="CP023483">
    <property type="protein sequence ID" value="ATF27208.1"/>
    <property type="molecule type" value="Genomic_DNA"/>
</dbReference>
<gene>
    <name evidence="8" type="ORF">CNY62_03605</name>
</gene>
<feature type="transmembrane region" description="Helical" evidence="6">
    <location>
        <begin position="57"/>
        <end position="75"/>
    </location>
</feature>
<dbReference type="Pfam" id="PF07690">
    <property type="entry name" value="MFS_1"/>
    <property type="match status" value="1"/>
</dbReference>
<feature type="transmembrane region" description="Helical" evidence="6">
    <location>
        <begin position="145"/>
        <end position="161"/>
    </location>
</feature>
<dbReference type="SUPFAM" id="SSF103473">
    <property type="entry name" value="MFS general substrate transporter"/>
    <property type="match status" value="1"/>
</dbReference>
<accession>A0A291C172</accession>
<evidence type="ECO:0000256" key="4">
    <source>
        <dbReference type="ARBA" id="ARBA00022989"/>
    </source>
</evidence>
<dbReference type="InterPro" id="IPR020846">
    <property type="entry name" value="MFS_dom"/>
</dbReference>
<feature type="transmembrane region" description="Helical" evidence="6">
    <location>
        <begin position="225"/>
        <end position="243"/>
    </location>
</feature>
<protein>
    <submittedName>
        <fullName evidence="8">MFS transporter</fullName>
    </submittedName>
</protein>
<feature type="transmembrane region" description="Helical" evidence="6">
    <location>
        <begin position="255"/>
        <end position="274"/>
    </location>
</feature>
<evidence type="ECO:0000256" key="5">
    <source>
        <dbReference type="ARBA" id="ARBA00023136"/>
    </source>
</evidence>
<keyword evidence="4 6" id="KW-1133">Transmembrane helix</keyword>
<feature type="transmembrane region" description="Helical" evidence="6">
    <location>
        <begin position="345"/>
        <end position="366"/>
    </location>
</feature>
<evidence type="ECO:0000313" key="9">
    <source>
        <dbReference type="Proteomes" id="UP000243591"/>
    </source>
</evidence>
<keyword evidence="9" id="KW-1185">Reference proteome</keyword>
<organism evidence="8 9">
    <name type="scientific">Brochothrix thermosphacta</name>
    <name type="common">Microbacterium thermosphactum</name>
    <dbReference type="NCBI Taxonomy" id="2756"/>
    <lineage>
        <taxon>Bacteria</taxon>
        <taxon>Bacillati</taxon>
        <taxon>Bacillota</taxon>
        <taxon>Bacilli</taxon>
        <taxon>Bacillales</taxon>
        <taxon>Listeriaceae</taxon>
        <taxon>Brochothrix</taxon>
    </lineage>
</organism>
<feature type="transmembrane region" description="Helical" evidence="6">
    <location>
        <begin position="198"/>
        <end position="219"/>
    </location>
</feature>
<evidence type="ECO:0000256" key="3">
    <source>
        <dbReference type="ARBA" id="ARBA00022692"/>
    </source>
</evidence>
<evidence type="ECO:0000256" key="1">
    <source>
        <dbReference type="ARBA" id="ARBA00004651"/>
    </source>
</evidence>
<dbReference type="InterPro" id="IPR036259">
    <property type="entry name" value="MFS_trans_sf"/>
</dbReference>
<dbReference type="KEGG" id="bths:CNY62_03605"/>
<keyword evidence="5 6" id="KW-0472">Membrane</keyword>
<dbReference type="GO" id="GO:0022857">
    <property type="term" value="F:transmembrane transporter activity"/>
    <property type="evidence" value="ECO:0007669"/>
    <property type="project" value="InterPro"/>
</dbReference>
<feature type="transmembrane region" description="Helical" evidence="6">
    <location>
        <begin position="81"/>
        <end position="102"/>
    </location>
</feature>
<evidence type="ECO:0000256" key="6">
    <source>
        <dbReference type="SAM" id="Phobius"/>
    </source>
</evidence>
<dbReference type="PROSITE" id="PS50850">
    <property type="entry name" value="MFS"/>
    <property type="match status" value="1"/>
</dbReference>
<dbReference type="Proteomes" id="UP000243591">
    <property type="component" value="Chromosome"/>
</dbReference>
<sequence>MTVANIYFAHTLLDSIADEFLISKATIGIVITISQVFYALGLLLLVPLGDILNIRSVILYQILLLVIALTVVSFATNSIVFFIGIGAVGLLATVTQTLVAYAALLTRPSERGRIIGLVTSGIVIGILLARTFAGIMNDLAGWRSVYLSSAAILLLLISLLLKKLPTKLYEKSTLSYPQLVFSVVLLLVREKILIIRGLLAFLIFISFSTFWTAFVYPLVSPPHSFSHMIVGLFGLIGVFGALGANWSGNLADKGFGQLTTFIALLLLLSSWFFISFIDSSIFLLVIGIILFDFAIQAIHVTNQSLTLKINTAARSRLTAAYMIFYSVGSATGSIISTNIYTYYGWKGICIFGFTISFLAIIFWLTTYKATKKLLLKVDLSKIS</sequence>
<keyword evidence="2" id="KW-0813">Transport</keyword>
<dbReference type="PANTHER" id="PTHR42910">
    <property type="entry name" value="TRANSPORTER SCO4007-RELATED"/>
    <property type="match status" value="1"/>
</dbReference>
<evidence type="ECO:0000313" key="8">
    <source>
        <dbReference type="EMBL" id="ATF27208.1"/>
    </source>
</evidence>
<dbReference type="CDD" id="cd17324">
    <property type="entry name" value="MFS_NepI_like"/>
    <property type="match status" value="1"/>
</dbReference>
<feature type="transmembrane region" description="Helical" evidence="6">
    <location>
        <begin position="319"/>
        <end position="339"/>
    </location>
</feature>
<evidence type="ECO:0000259" key="7">
    <source>
        <dbReference type="PROSITE" id="PS50850"/>
    </source>
</evidence>
<dbReference type="GO" id="GO:0005886">
    <property type="term" value="C:plasma membrane"/>
    <property type="evidence" value="ECO:0007669"/>
    <property type="project" value="UniProtKB-SubCell"/>
</dbReference>
<reference evidence="8 9" key="1">
    <citation type="submission" date="2017-09" db="EMBL/GenBank/DDBJ databases">
        <title>Complete Genome Sequences of Two Strains of the Meat Spoilage Bacterium Brochothrix thermosphacta Isolated from Ground Chicken.</title>
        <authorList>
            <person name="Paoli G.C."/>
            <person name="Wijey C."/>
            <person name="Chen C.-Y."/>
            <person name="Nguyen L."/>
            <person name="Yan X."/>
            <person name="Irwin P.L."/>
        </authorList>
    </citation>
    <scope>NUCLEOTIDE SEQUENCE [LARGE SCALE GENOMIC DNA]</scope>
    <source>
        <strain evidence="8 9">BI</strain>
    </source>
</reference>
<dbReference type="AlphaFoldDB" id="A0A291C172"/>
<feature type="transmembrane region" description="Helical" evidence="6">
    <location>
        <begin position="280"/>
        <end position="298"/>
    </location>
</feature>
<comment type="subcellular location">
    <subcellularLocation>
        <location evidence="1">Cell membrane</location>
        <topology evidence="1">Multi-pass membrane protein</topology>
    </subcellularLocation>
</comment>